<proteinExistence type="predicted"/>
<reference evidence="1 2" key="1">
    <citation type="submission" date="2017-03" db="EMBL/GenBank/DDBJ databases">
        <title>Genome analysis of strain PAMC 26577.</title>
        <authorList>
            <person name="Oh H.-M."/>
            <person name="Yang J.-A."/>
        </authorList>
    </citation>
    <scope>NUCLEOTIDE SEQUENCE [LARGE SCALE GENOMIC DNA]</scope>
    <source>
        <strain evidence="1 2">PAMC 26577</strain>
    </source>
</reference>
<protein>
    <submittedName>
        <fullName evidence="1">Uncharacterized protein</fullName>
    </submittedName>
</protein>
<comment type="caution">
    <text evidence="1">The sequence shown here is derived from an EMBL/GenBank/DDBJ whole genome shotgun (WGS) entry which is preliminary data.</text>
</comment>
<dbReference type="Proteomes" id="UP000195221">
    <property type="component" value="Unassembled WGS sequence"/>
</dbReference>
<name>A0A242MNN6_CABSO</name>
<organism evidence="1 2">
    <name type="scientific">Caballeronia sordidicola</name>
    <name type="common">Burkholderia sordidicola</name>
    <dbReference type="NCBI Taxonomy" id="196367"/>
    <lineage>
        <taxon>Bacteria</taxon>
        <taxon>Pseudomonadati</taxon>
        <taxon>Pseudomonadota</taxon>
        <taxon>Betaproteobacteria</taxon>
        <taxon>Burkholderiales</taxon>
        <taxon>Burkholderiaceae</taxon>
        <taxon>Caballeronia</taxon>
    </lineage>
</organism>
<evidence type="ECO:0000313" key="1">
    <source>
        <dbReference type="EMBL" id="OTP72936.1"/>
    </source>
</evidence>
<gene>
    <name evidence="1" type="ORF">PAMC26577_19075</name>
</gene>
<sequence length="59" mass="6807">MKTPAPDQPSFRVLKVRLSIRAPGYDAAPDRTKVEMNLTRALFKIMFVCLERTLKYQHG</sequence>
<dbReference type="EMBL" id="NBTZ01000080">
    <property type="protein sequence ID" value="OTP72936.1"/>
    <property type="molecule type" value="Genomic_DNA"/>
</dbReference>
<evidence type="ECO:0000313" key="2">
    <source>
        <dbReference type="Proteomes" id="UP000195221"/>
    </source>
</evidence>
<accession>A0A242MNN6</accession>
<dbReference type="AlphaFoldDB" id="A0A242MNN6"/>